<protein>
    <recommendedName>
        <fullName evidence="3">Glabrous enhancer-binding protein-like DBD domain-containing protein</fullName>
    </recommendedName>
</protein>
<reference evidence="4 5" key="1">
    <citation type="journal article" date="2023" name="Hortic Res">
        <title>Pangenome of water caltrop reveals structural variations and asymmetric subgenome divergence after allopolyploidization.</title>
        <authorList>
            <person name="Zhang X."/>
            <person name="Chen Y."/>
            <person name="Wang L."/>
            <person name="Yuan Y."/>
            <person name="Fang M."/>
            <person name="Shi L."/>
            <person name="Lu R."/>
            <person name="Comes H.P."/>
            <person name="Ma Y."/>
            <person name="Chen Y."/>
            <person name="Huang G."/>
            <person name="Zhou Y."/>
            <person name="Zheng Z."/>
            <person name="Qiu Y."/>
        </authorList>
    </citation>
    <scope>NUCLEOTIDE SEQUENCE [LARGE SCALE GENOMIC DNA]</scope>
    <source>
        <strain evidence="4">F231</strain>
    </source>
</reference>
<dbReference type="GO" id="GO:0006355">
    <property type="term" value="P:regulation of DNA-templated transcription"/>
    <property type="evidence" value="ECO:0007669"/>
    <property type="project" value="InterPro"/>
</dbReference>
<comment type="similarity">
    <text evidence="1">Belongs to the GeBP family.</text>
</comment>
<dbReference type="AlphaFoldDB" id="A0AAN7MDW3"/>
<gene>
    <name evidence="4" type="ORF">SAY86_003259</name>
</gene>
<accession>A0AAN7MDW3</accession>
<keyword evidence="5" id="KW-1185">Reference proteome</keyword>
<dbReference type="Proteomes" id="UP001346149">
    <property type="component" value="Unassembled WGS sequence"/>
</dbReference>
<evidence type="ECO:0000259" key="3">
    <source>
        <dbReference type="Pfam" id="PF04504"/>
    </source>
</evidence>
<organism evidence="4 5">
    <name type="scientific">Trapa natans</name>
    <name type="common">Water chestnut</name>
    <dbReference type="NCBI Taxonomy" id="22666"/>
    <lineage>
        <taxon>Eukaryota</taxon>
        <taxon>Viridiplantae</taxon>
        <taxon>Streptophyta</taxon>
        <taxon>Embryophyta</taxon>
        <taxon>Tracheophyta</taxon>
        <taxon>Spermatophyta</taxon>
        <taxon>Magnoliopsida</taxon>
        <taxon>eudicotyledons</taxon>
        <taxon>Gunneridae</taxon>
        <taxon>Pentapetalae</taxon>
        <taxon>rosids</taxon>
        <taxon>malvids</taxon>
        <taxon>Myrtales</taxon>
        <taxon>Lythraceae</taxon>
        <taxon>Trapa</taxon>
    </lineage>
</organism>
<feature type="region of interest" description="Disordered" evidence="2">
    <location>
        <begin position="1"/>
        <end position="51"/>
    </location>
</feature>
<dbReference type="Pfam" id="PF04504">
    <property type="entry name" value="GeBP-like_DBD"/>
    <property type="match status" value="1"/>
</dbReference>
<feature type="domain" description="Glabrous enhancer-binding protein-like DBD" evidence="3">
    <location>
        <begin position="107"/>
        <end position="206"/>
    </location>
</feature>
<dbReference type="InterPro" id="IPR007592">
    <property type="entry name" value="GEBP"/>
</dbReference>
<feature type="compositionally biased region" description="Acidic residues" evidence="2">
    <location>
        <begin position="16"/>
        <end position="33"/>
    </location>
</feature>
<evidence type="ECO:0000256" key="1">
    <source>
        <dbReference type="ARBA" id="ARBA00010820"/>
    </source>
</evidence>
<dbReference type="PANTHER" id="PTHR31662:SF1">
    <property type="entry name" value="OS01G0249900 PROTEIN"/>
    <property type="match status" value="1"/>
</dbReference>
<dbReference type="EMBL" id="JAXQNO010000001">
    <property type="protein sequence ID" value="KAK4803442.1"/>
    <property type="molecule type" value="Genomic_DNA"/>
</dbReference>
<proteinExistence type="inferred from homology"/>
<name>A0AAN7MDW3_TRANT</name>
<comment type="caution">
    <text evidence="4">The sequence shown here is derived from an EMBL/GenBank/DDBJ whole genome shotgun (WGS) entry which is preliminary data.</text>
</comment>
<feature type="compositionally biased region" description="Polar residues" evidence="2">
    <location>
        <begin position="34"/>
        <end position="51"/>
    </location>
</feature>
<feature type="compositionally biased region" description="Basic and acidic residues" evidence="2">
    <location>
        <begin position="1"/>
        <end position="15"/>
    </location>
</feature>
<evidence type="ECO:0000313" key="4">
    <source>
        <dbReference type="EMBL" id="KAK4803442.1"/>
    </source>
</evidence>
<dbReference type="PANTHER" id="PTHR31662">
    <property type="entry name" value="BNAANNG10740D PROTEIN-RELATED"/>
    <property type="match status" value="1"/>
</dbReference>
<evidence type="ECO:0000256" key="2">
    <source>
        <dbReference type="SAM" id="MobiDB-lite"/>
    </source>
</evidence>
<sequence>MTSQQEDRHGDRFPGEEEDLELDDDDVLDEDDANSASTSSSLPIATPVASTPSVTVAVPSASLVLNGADHLSAFSMPASSSSAPMAIIATPVPFRIEAPIPDSRKLFQRLWTDEDEIGLLQGFLDFTSQRGGASVSGGPNHHDTSLFYDQIKSKLQVDFNKNQLIEKLRRLKKKYRNVVSKISSGKDISFKSSHDRATFEISRKIWTYITASRGPQNDTLDEDDDNDNHNSFGLNPSFTSLSPNFSSPNPHLNTNHNKPIYDAILLPANPRKRPRSQSQPMKVEEKVVAGSDGSAGQNGVNVGSSVQGVIEETVRSCLSPLFKELLNVSLMGGVAGFSGIGAIPAFFNFTPHLLSWGELPPRGYEMDKRWRKQQILELEVYLKRLELMQEQIRVKLEDLRSSGR</sequence>
<dbReference type="InterPro" id="IPR053932">
    <property type="entry name" value="GeBP-like_DBD"/>
</dbReference>
<feature type="region of interest" description="Disordered" evidence="2">
    <location>
        <begin position="213"/>
        <end position="237"/>
    </location>
</feature>
<evidence type="ECO:0000313" key="5">
    <source>
        <dbReference type="Proteomes" id="UP001346149"/>
    </source>
</evidence>
<dbReference type="GO" id="GO:0005634">
    <property type="term" value="C:nucleus"/>
    <property type="evidence" value="ECO:0007669"/>
    <property type="project" value="TreeGrafter"/>
</dbReference>